<dbReference type="RefSeq" id="XP_064683502.1">
    <property type="nucleotide sequence ID" value="XM_064819582.1"/>
</dbReference>
<comment type="caution">
    <text evidence="4">The sequence shown here is derived from an EMBL/GenBank/DDBJ whole genome shotgun (WGS) entry which is preliminary data.</text>
</comment>
<dbReference type="Pfam" id="PF13865">
    <property type="entry name" value="FoP_duplication"/>
    <property type="match status" value="1"/>
</dbReference>
<sequence length="186" mass="20015">MSYNSRKNQSTTTSTRTVSYNSGGLNERFSKIVKSAVAQRRPTTVNTTSSTAGGSVFSRLRGAKATPRGKAGSTNIQNRLGKTNSGGIKKRKAGGPSSMEGIERQKGRVAKRAVGKKQPTKQGSSKQSPQQKQKKKVAKKPATADDLDRALDAYMMKDPKTAQAKLDAELTSYMDEAGDVLMDENL</sequence>
<feature type="compositionally biased region" description="Low complexity" evidence="2">
    <location>
        <begin position="120"/>
        <end position="131"/>
    </location>
</feature>
<dbReference type="SMART" id="SM01218">
    <property type="entry name" value="FoP_duplication"/>
    <property type="match status" value="1"/>
</dbReference>
<feature type="domain" description="Chromatin target of PRMT1 protein C-terminal" evidence="3">
    <location>
        <begin position="77"/>
        <end position="180"/>
    </location>
</feature>
<feature type="compositionally biased region" description="Polar residues" evidence="2">
    <location>
        <begin position="41"/>
        <end position="53"/>
    </location>
</feature>
<feature type="region of interest" description="Disordered" evidence="2">
    <location>
        <begin position="1"/>
        <end position="23"/>
    </location>
</feature>
<organism evidence="4 5">
    <name type="scientific">Mucor velutinosus</name>
    <dbReference type="NCBI Taxonomy" id="708070"/>
    <lineage>
        <taxon>Eukaryota</taxon>
        <taxon>Fungi</taxon>
        <taxon>Fungi incertae sedis</taxon>
        <taxon>Mucoromycota</taxon>
        <taxon>Mucoromycotina</taxon>
        <taxon>Mucoromycetes</taxon>
        <taxon>Mucorales</taxon>
        <taxon>Mucorineae</taxon>
        <taxon>Mucoraceae</taxon>
        <taxon>Mucor</taxon>
    </lineage>
</organism>
<protein>
    <recommendedName>
        <fullName evidence="3">Chromatin target of PRMT1 protein C-terminal domain-containing protein</fullName>
    </recommendedName>
</protein>
<evidence type="ECO:0000259" key="3">
    <source>
        <dbReference type="SMART" id="SM01218"/>
    </source>
</evidence>
<evidence type="ECO:0000313" key="5">
    <source>
        <dbReference type="Proteomes" id="UP001304243"/>
    </source>
</evidence>
<keyword evidence="5" id="KW-1185">Reference proteome</keyword>
<dbReference type="EMBL" id="JASEJX010000013">
    <property type="protein sequence ID" value="KAK4516836.1"/>
    <property type="molecule type" value="Genomic_DNA"/>
</dbReference>
<dbReference type="GeneID" id="89943863"/>
<feature type="region of interest" description="Disordered" evidence="2">
    <location>
        <begin position="40"/>
        <end position="145"/>
    </location>
</feature>
<dbReference type="Proteomes" id="UP001304243">
    <property type="component" value="Unassembled WGS sequence"/>
</dbReference>
<proteinExistence type="predicted"/>
<dbReference type="AlphaFoldDB" id="A0AAN7DKS3"/>
<feature type="compositionally biased region" description="Basic residues" evidence="2">
    <location>
        <begin position="107"/>
        <end position="119"/>
    </location>
</feature>
<evidence type="ECO:0000313" key="4">
    <source>
        <dbReference type="EMBL" id="KAK4516836.1"/>
    </source>
</evidence>
<evidence type="ECO:0000256" key="2">
    <source>
        <dbReference type="SAM" id="MobiDB-lite"/>
    </source>
</evidence>
<dbReference type="GO" id="GO:0003723">
    <property type="term" value="F:RNA binding"/>
    <property type="evidence" value="ECO:0007669"/>
    <property type="project" value="UniProtKB-KW"/>
</dbReference>
<evidence type="ECO:0000256" key="1">
    <source>
        <dbReference type="ARBA" id="ARBA00022884"/>
    </source>
</evidence>
<gene>
    <name evidence="4" type="ORF">ATC70_000161</name>
</gene>
<name>A0AAN7DKS3_9FUNG</name>
<reference evidence="4 5" key="1">
    <citation type="submission" date="2022-11" db="EMBL/GenBank/DDBJ databases">
        <title>Mucor velutinosus strain NIH1002 WGS.</title>
        <authorList>
            <person name="Subramanian P."/>
            <person name="Mullikin J.C."/>
            <person name="Segre J.A."/>
            <person name="Zelazny A.M."/>
        </authorList>
    </citation>
    <scope>NUCLEOTIDE SEQUENCE [LARGE SCALE GENOMIC DNA]</scope>
    <source>
        <strain evidence="4 5">NIH1002</strain>
    </source>
</reference>
<dbReference type="InterPro" id="IPR025715">
    <property type="entry name" value="FoP_C"/>
</dbReference>
<feature type="compositionally biased region" description="Polar residues" evidence="2">
    <location>
        <begin position="72"/>
        <end position="86"/>
    </location>
</feature>
<accession>A0AAN7DKS3</accession>
<keyword evidence="1" id="KW-0694">RNA-binding</keyword>